<comment type="caution">
    <text evidence="1">The sequence shown here is derived from an EMBL/GenBank/DDBJ whole genome shotgun (WGS) entry which is preliminary data.</text>
</comment>
<dbReference type="EMBL" id="JAEMEF010000011">
    <property type="protein sequence ID" value="MBL7560533.1"/>
    <property type="molecule type" value="Genomic_DNA"/>
</dbReference>
<organism evidence="1 2">
    <name type="scientific">Olleya sediminilitoris</name>
    <dbReference type="NCBI Taxonomy" id="2795739"/>
    <lineage>
        <taxon>Bacteria</taxon>
        <taxon>Pseudomonadati</taxon>
        <taxon>Bacteroidota</taxon>
        <taxon>Flavobacteriia</taxon>
        <taxon>Flavobacteriales</taxon>
        <taxon>Flavobacteriaceae</taxon>
    </lineage>
</organism>
<sequence length="240" mass="26657">MTLNNSHKALAITFLIIGTLVLSLLNLTVFKTNPALAETIYDIEQVEIETPEDIQELIQNSDSKSTNKAFNTSEKYKHFAEAYKPIAPPEDYDNPMLQTYKNSLKSDVPTEKSDVKSAISEKTLTSFKGVNEVLNKRSQNKNAKQGNTANTNSSVYYSLKGRTDKSLPIPIYLCDAQGKIIINITVDNQGQVVDAYVNNASTSNNLCLQEHALEYAKKATFDNSDKSKQLGSITFEFKGK</sequence>
<proteinExistence type="predicted"/>
<dbReference type="RefSeq" id="WP_203001025.1">
    <property type="nucleotide sequence ID" value="NZ_JAEMEF010000011.1"/>
</dbReference>
<gene>
    <name evidence="1" type="ORF">JAO71_12060</name>
</gene>
<evidence type="ECO:0000313" key="1">
    <source>
        <dbReference type="EMBL" id="MBL7560533.1"/>
    </source>
</evidence>
<accession>A0ABS1WN31</accession>
<reference evidence="1 2" key="1">
    <citation type="submission" date="2020-12" db="EMBL/GenBank/DDBJ databases">
        <title>Olleya sediminilitoris sp. nov., isolated from a tidal flat.</title>
        <authorList>
            <person name="Park S."/>
            <person name="Yoon J.-H."/>
        </authorList>
    </citation>
    <scope>NUCLEOTIDE SEQUENCE [LARGE SCALE GENOMIC DNA]</scope>
    <source>
        <strain evidence="1 2">YSTF-M6</strain>
    </source>
</reference>
<name>A0ABS1WN31_9FLAO</name>
<evidence type="ECO:0008006" key="3">
    <source>
        <dbReference type="Google" id="ProtNLM"/>
    </source>
</evidence>
<evidence type="ECO:0000313" key="2">
    <source>
        <dbReference type="Proteomes" id="UP000605013"/>
    </source>
</evidence>
<protein>
    <recommendedName>
        <fullName evidence="3">TonB family protein</fullName>
    </recommendedName>
</protein>
<dbReference type="Proteomes" id="UP000605013">
    <property type="component" value="Unassembled WGS sequence"/>
</dbReference>
<keyword evidence="2" id="KW-1185">Reference proteome</keyword>